<dbReference type="PROSITE" id="PS50887">
    <property type="entry name" value="GGDEF"/>
    <property type="match status" value="1"/>
</dbReference>
<reference evidence="5 6" key="1">
    <citation type="journal article" date="2019" name="Nat. Med.">
        <title>A library of human gut bacterial isolates paired with longitudinal multiomics data enables mechanistic microbiome research.</title>
        <authorList>
            <person name="Poyet M."/>
            <person name="Groussin M."/>
            <person name="Gibbons S.M."/>
            <person name="Avila-Pacheco J."/>
            <person name="Jiang X."/>
            <person name="Kearney S.M."/>
            <person name="Perrotta A.R."/>
            <person name="Berdy B."/>
            <person name="Zhao S."/>
            <person name="Lieberman T.D."/>
            <person name="Swanson P.K."/>
            <person name="Smith M."/>
            <person name="Roesemann S."/>
            <person name="Alexander J.E."/>
            <person name="Rich S.A."/>
            <person name="Livny J."/>
            <person name="Vlamakis H."/>
            <person name="Clish C."/>
            <person name="Bullock K."/>
            <person name="Deik A."/>
            <person name="Scott J."/>
            <person name="Pierce K.A."/>
            <person name="Xavier R.J."/>
            <person name="Alm E.J."/>
        </authorList>
    </citation>
    <scope>NUCLEOTIDE SEQUENCE [LARGE SCALE GENOMIC DNA]</scope>
    <source>
        <strain evidence="3 5">BIOML-A4</strain>
        <strain evidence="4 6">BIOML-A5</strain>
    </source>
</reference>
<gene>
    <name evidence="4" type="ORF">GKD88_15015</name>
    <name evidence="3" type="ORF">GKE08_15345</name>
</gene>
<sequence length="621" mass="70480">MYPEKDGGRLNHETDATIKQSDAFGQFDFLGTICDIFVDQQRRLRQEFNTLILENLDSYSASQRRQFHGVVTDAGHTLKSIAGVLSAVEVSAEEPWLDTYLTAMNEGNRYYEVQYSTENEIDQWIQQGTEPAAAFWQAVQTQDEATLGFLQMEDRLYFLIAQPISRQGSHEGVLWTRLEASTLSALAMNSPVFKKVTSLVVQPEGTILYSSNVDFLSTGNLLTSLTSLSLPDDFVRKMQELLGQPRGEAYYFQAEGRQFFYSVSPLAQDWVLINFVQTPDVLIRSDHMLNIVLISGVVLIAATLLLCLSLVSVLFRKRRQIDLDQQRYTMLAQFLDTILFEYDLNQDKIEFTSNANVQFGQDKRIIRQASKNPEIKALIHLEDFPPRRRYSPQQLNEMQEQIFTASVGLPMKDGSFRQFACQYKWVFSEGELVKIIGKLTDITGQYSREQQLLKQAQRDVLTQLYNKAGEEAIEAQLKQDQRGILIMADLDNFKEINDRYGHTAGDQVLKAFADILKRLFRSDDILMRTGGDEFIMFIHGLQDAGLGKQKARQILDQIQQLRFASMPDLQLTASLGVARSPEAGTSVRALIESADQAMYASKEKGKGNVTDYAEMNANRDK</sequence>
<dbReference type="SMART" id="SM00267">
    <property type="entry name" value="GGDEF"/>
    <property type="match status" value="1"/>
</dbReference>
<dbReference type="InterPro" id="IPR043128">
    <property type="entry name" value="Rev_trsase/Diguanyl_cyclase"/>
</dbReference>
<dbReference type="CDD" id="cd01949">
    <property type="entry name" value="GGDEF"/>
    <property type="match status" value="1"/>
</dbReference>
<dbReference type="NCBIfam" id="TIGR00254">
    <property type="entry name" value="GGDEF"/>
    <property type="match status" value="1"/>
</dbReference>
<keyword evidence="1" id="KW-0812">Transmembrane</keyword>
<dbReference type="AlphaFoldDB" id="A0A6N7SAP7"/>
<keyword evidence="1" id="KW-1133">Transmembrane helix</keyword>
<comment type="caution">
    <text evidence="3">The sequence shown here is derived from an EMBL/GenBank/DDBJ whole genome shotgun (WGS) entry which is preliminary data.</text>
</comment>
<dbReference type="InterPro" id="IPR029787">
    <property type="entry name" value="Nucleotide_cyclase"/>
</dbReference>
<evidence type="ECO:0000313" key="4">
    <source>
        <dbReference type="EMBL" id="MSC34435.1"/>
    </source>
</evidence>
<keyword evidence="1" id="KW-0472">Membrane</keyword>
<dbReference type="PANTHER" id="PTHR44757">
    <property type="entry name" value="DIGUANYLATE CYCLASE DGCP"/>
    <property type="match status" value="1"/>
</dbReference>
<dbReference type="EMBL" id="WKPI01000034">
    <property type="protein sequence ID" value="MSC34435.1"/>
    <property type="molecule type" value="Genomic_DNA"/>
</dbReference>
<dbReference type="Pfam" id="PF00990">
    <property type="entry name" value="GGDEF"/>
    <property type="match status" value="1"/>
</dbReference>
<dbReference type="Gene3D" id="3.30.70.270">
    <property type="match status" value="1"/>
</dbReference>
<feature type="transmembrane region" description="Helical" evidence="1">
    <location>
        <begin position="291"/>
        <end position="315"/>
    </location>
</feature>
<evidence type="ECO:0000256" key="1">
    <source>
        <dbReference type="SAM" id="Phobius"/>
    </source>
</evidence>
<proteinExistence type="predicted"/>
<dbReference type="RefSeq" id="WP_154240065.1">
    <property type="nucleotide sequence ID" value="NZ_CALJPI010000264.1"/>
</dbReference>
<evidence type="ECO:0000259" key="2">
    <source>
        <dbReference type="PROSITE" id="PS50887"/>
    </source>
</evidence>
<dbReference type="Gene3D" id="3.30.450.20">
    <property type="entry name" value="PAS domain"/>
    <property type="match status" value="1"/>
</dbReference>
<organism evidence="3 5">
    <name type="scientific">Holdemania massiliensis</name>
    <dbReference type="NCBI Taxonomy" id="1468449"/>
    <lineage>
        <taxon>Bacteria</taxon>
        <taxon>Bacillati</taxon>
        <taxon>Bacillota</taxon>
        <taxon>Erysipelotrichia</taxon>
        <taxon>Erysipelotrichales</taxon>
        <taxon>Erysipelotrichaceae</taxon>
        <taxon>Holdemania</taxon>
    </lineage>
</organism>
<feature type="domain" description="GGDEF" evidence="2">
    <location>
        <begin position="481"/>
        <end position="614"/>
    </location>
</feature>
<dbReference type="InterPro" id="IPR052155">
    <property type="entry name" value="Biofilm_reg_signaling"/>
</dbReference>
<protein>
    <submittedName>
        <fullName evidence="3">Diguanylate cyclase</fullName>
    </submittedName>
</protein>
<evidence type="ECO:0000313" key="5">
    <source>
        <dbReference type="Proteomes" id="UP000433575"/>
    </source>
</evidence>
<dbReference type="InterPro" id="IPR000160">
    <property type="entry name" value="GGDEF_dom"/>
</dbReference>
<dbReference type="PANTHER" id="PTHR44757:SF2">
    <property type="entry name" value="BIOFILM ARCHITECTURE MAINTENANCE PROTEIN MBAA"/>
    <property type="match status" value="1"/>
</dbReference>
<dbReference type="Proteomes" id="UP000433575">
    <property type="component" value="Unassembled WGS sequence"/>
</dbReference>
<keyword evidence="6" id="KW-1185">Reference proteome</keyword>
<evidence type="ECO:0000313" key="6">
    <source>
        <dbReference type="Proteomes" id="UP000480929"/>
    </source>
</evidence>
<dbReference type="EMBL" id="WKPJ01000032">
    <property type="protein sequence ID" value="MSA90705.1"/>
    <property type="molecule type" value="Genomic_DNA"/>
</dbReference>
<accession>A0A6N7SAP7</accession>
<dbReference type="OrthoDB" id="9804955at2"/>
<dbReference type="SUPFAM" id="SSF55073">
    <property type="entry name" value="Nucleotide cyclase"/>
    <property type="match status" value="1"/>
</dbReference>
<name>A0A6N7SAP7_9FIRM</name>
<dbReference type="Proteomes" id="UP000480929">
    <property type="component" value="Unassembled WGS sequence"/>
</dbReference>
<evidence type="ECO:0000313" key="3">
    <source>
        <dbReference type="EMBL" id="MSA90705.1"/>
    </source>
</evidence>